<dbReference type="CDD" id="cd09218">
    <property type="entry name" value="TLP-PA"/>
    <property type="match status" value="1"/>
</dbReference>
<comment type="similarity">
    <text evidence="1">Belongs to the thaumatin family.</text>
</comment>
<keyword evidence="2" id="KW-1015">Disulfide bond</keyword>
<feature type="disulfide bond" evidence="2">
    <location>
        <begin position="166"/>
        <end position="175"/>
    </location>
</feature>
<feature type="disulfide bond" evidence="2">
    <location>
        <begin position="133"/>
        <end position="216"/>
    </location>
</feature>
<accession>A0AAV0PDL2</accession>
<proteinExistence type="inferred from homology"/>
<feature type="non-terminal residue" evidence="3">
    <location>
        <position position="1"/>
    </location>
</feature>
<name>A0AAV0PDL2_9ROSI</name>
<protein>
    <recommendedName>
        <fullName evidence="5">Thaumatin-like protein 1</fullName>
    </recommendedName>
</protein>
<dbReference type="PIRSF" id="PIRSF002703">
    <property type="entry name" value="Thaumatin"/>
    <property type="match status" value="1"/>
</dbReference>
<comment type="caution">
    <text evidence="3">The sequence shown here is derived from an EMBL/GenBank/DDBJ whole genome shotgun (WGS) entry which is preliminary data.</text>
</comment>
<feature type="disulfide bond" evidence="2">
    <location>
        <begin position="75"/>
        <end position="82"/>
    </location>
</feature>
<feature type="disulfide bond" evidence="2">
    <location>
        <begin position="60"/>
        <end position="70"/>
    </location>
</feature>
<evidence type="ECO:0000313" key="4">
    <source>
        <dbReference type="Proteomes" id="UP001154282"/>
    </source>
</evidence>
<feature type="disulfide bond" evidence="2">
    <location>
        <begin position="138"/>
        <end position="199"/>
    </location>
</feature>
<gene>
    <name evidence="3" type="ORF">LITE_LOCUS38135</name>
</gene>
<feature type="disulfide bond" evidence="2">
    <location>
        <begin position="146"/>
        <end position="162"/>
    </location>
</feature>
<evidence type="ECO:0000256" key="1">
    <source>
        <dbReference type="ARBA" id="ARBA00010607"/>
    </source>
</evidence>
<evidence type="ECO:0000256" key="2">
    <source>
        <dbReference type="PIRSR" id="PIRSR002703-1"/>
    </source>
</evidence>
<feature type="disulfide bond" evidence="2">
    <location>
        <begin position="13"/>
        <end position="227"/>
    </location>
</feature>
<dbReference type="PROSITE" id="PS51367">
    <property type="entry name" value="THAUMATIN_2"/>
    <property type="match status" value="1"/>
</dbReference>
<keyword evidence="4" id="KW-1185">Reference proteome</keyword>
<dbReference type="PANTHER" id="PTHR31048">
    <property type="entry name" value="OS03G0233200 PROTEIN"/>
    <property type="match status" value="1"/>
</dbReference>
<dbReference type="SUPFAM" id="SSF49870">
    <property type="entry name" value="Osmotin, thaumatin-like protein"/>
    <property type="match status" value="1"/>
</dbReference>
<dbReference type="AlphaFoldDB" id="A0AAV0PDL2"/>
<organism evidence="3 4">
    <name type="scientific">Linum tenue</name>
    <dbReference type="NCBI Taxonomy" id="586396"/>
    <lineage>
        <taxon>Eukaryota</taxon>
        <taxon>Viridiplantae</taxon>
        <taxon>Streptophyta</taxon>
        <taxon>Embryophyta</taxon>
        <taxon>Tracheophyta</taxon>
        <taxon>Spermatophyta</taxon>
        <taxon>Magnoliopsida</taxon>
        <taxon>eudicotyledons</taxon>
        <taxon>Gunneridae</taxon>
        <taxon>Pentapetalae</taxon>
        <taxon>rosids</taxon>
        <taxon>fabids</taxon>
        <taxon>Malpighiales</taxon>
        <taxon>Linaceae</taxon>
        <taxon>Linum</taxon>
    </lineage>
</organism>
<dbReference type="SMART" id="SM00205">
    <property type="entry name" value="THN"/>
    <property type="match status" value="1"/>
</dbReference>
<sequence length="230" mass="23598">GAKATVITFTNNCPTTIWPGLLTGAGSPLSTTGFELAAQATAKVAIPPPFSGRFWARTECYWNSTGQFNCPTGDCGTGQVSCNGAGGNPPVSLVEFTLAADPTTGNDFYDVSLVDGFNLPVSVAPSGGTGRNCTTSSCHGNVNAVCPAELAVKGADGSVIACMSACDAFHLPQYCCTGIYASPATCRPSTYSEIFKGQCPQAYSYAYDDTTSTFSCGGGANYAIVFCPSN</sequence>
<dbReference type="InterPro" id="IPR001938">
    <property type="entry name" value="Thaumatin"/>
</dbReference>
<dbReference type="Proteomes" id="UP001154282">
    <property type="component" value="Unassembled WGS sequence"/>
</dbReference>
<dbReference type="Gene3D" id="2.60.110.10">
    <property type="entry name" value="Thaumatin"/>
    <property type="match status" value="1"/>
</dbReference>
<reference evidence="3" key="1">
    <citation type="submission" date="2022-08" db="EMBL/GenBank/DDBJ databases">
        <authorList>
            <person name="Gutierrez-Valencia J."/>
        </authorList>
    </citation>
    <scope>NUCLEOTIDE SEQUENCE</scope>
</reference>
<evidence type="ECO:0000313" key="3">
    <source>
        <dbReference type="EMBL" id="CAI0469327.1"/>
    </source>
</evidence>
<evidence type="ECO:0008006" key="5">
    <source>
        <dbReference type="Google" id="ProtNLM"/>
    </source>
</evidence>
<dbReference type="InterPro" id="IPR017949">
    <property type="entry name" value="Thaumatin_CS"/>
</dbReference>
<feature type="disulfide bond" evidence="2">
    <location>
        <begin position="176"/>
        <end position="186"/>
    </location>
</feature>
<dbReference type="FunFam" id="2.60.110.10:FF:000004">
    <property type="entry name" value="THAUMATIN-LIKE PROTEIN 1"/>
    <property type="match status" value="1"/>
</dbReference>
<dbReference type="EMBL" id="CAMGYJ010000008">
    <property type="protein sequence ID" value="CAI0469327.1"/>
    <property type="molecule type" value="Genomic_DNA"/>
</dbReference>
<dbReference type="InterPro" id="IPR037176">
    <property type="entry name" value="Osmotin/thaumatin-like_sf"/>
</dbReference>
<dbReference type="Pfam" id="PF00314">
    <property type="entry name" value="Thaumatin"/>
    <property type="match status" value="1"/>
</dbReference>
<dbReference type="PROSITE" id="PS00316">
    <property type="entry name" value="THAUMATIN_1"/>
    <property type="match status" value="1"/>
</dbReference>
<dbReference type="PRINTS" id="PR00347">
    <property type="entry name" value="THAUMATIN"/>
</dbReference>